<evidence type="ECO:0000256" key="4">
    <source>
        <dbReference type="ARBA" id="ARBA00023027"/>
    </source>
</evidence>
<sequence>MAENQQVGVIYSPWVEEAELLAKSLLDSLSKEHKPWVCSVSDLEENTDMARRCSTFITIGGDGTILRTVRLAAPAGIPIVGVNLGRVGFMAELPADDAVARVNSFARGEGWLEERTMLEAQILPVRQSTKKLRSYSGLNDAVVSRTKPSRMVYVEVRVDEHALAAYAADAVIVSTATGSTGYALGAGGPILYAESTSLLVQPVVPQLADSAAIVLHPGAVVEIEIEADQDAMVSVDGYMDLNLSPGDTVRVQEGPHKAKFLRQSSPHTLPSALSHRLSSIRRQRNRDTTSGD</sequence>
<evidence type="ECO:0000256" key="2">
    <source>
        <dbReference type="ARBA" id="ARBA00022777"/>
    </source>
</evidence>
<dbReference type="Gene3D" id="2.60.200.30">
    <property type="entry name" value="Probable inorganic polyphosphate/atp-NAD kinase, domain 2"/>
    <property type="match status" value="1"/>
</dbReference>
<dbReference type="InterPro" id="IPR016064">
    <property type="entry name" value="NAD/diacylglycerol_kinase_sf"/>
</dbReference>
<dbReference type="PANTHER" id="PTHR20275">
    <property type="entry name" value="NAD KINASE"/>
    <property type="match status" value="1"/>
</dbReference>
<reference evidence="6" key="1">
    <citation type="submission" date="2018-05" db="EMBL/GenBank/DDBJ databases">
        <authorList>
            <person name="Lanie J.A."/>
            <person name="Ng W.-L."/>
            <person name="Kazmierczak K.M."/>
            <person name="Andrzejewski T.M."/>
            <person name="Davidsen T.M."/>
            <person name="Wayne K.J."/>
            <person name="Tettelin H."/>
            <person name="Glass J.I."/>
            <person name="Rusch D."/>
            <person name="Podicherti R."/>
            <person name="Tsui H.-C.T."/>
            <person name="Winkler M.E."/>
        </authorList>
    </citation>
    <scope>NUCLEOTIDE SEQUENCE</scope>
</reference>
<dbReference type="InterPro" id="IPR017438">
    <property type="entry name" value="ATP-NAD_kinase_N"/>
</dbReference>
<dbReference type="EMBL" id="UINC01121181">
    <property type="protein sequence ID" value="SVC96153.1"/>
    <property type="molecule type" value="Genomic_DNA"/>
</dbReference>
<dbReference type="SUPFAM" id="SSF111331">
    <property type="entry name" value="NAD kinase/diacylglycerol kinase-like"/>
    <property type="match status" value="1"/>
</dbReference>
<dbReference type="AlphaFoldDB" id="A0A382REN6"/>
<evidence type="ECO:0000313" key="6">
    <source>
        <dbReference type="EMBL" id="SVC96153.1"/>
    </source>
</evidence>
<proteinExistence type="inferred from homology"/>
<dbReference type="PANTHER" id="PTHR20275:SF0">
    <property type="entry name" value="NAD KINASE"/>
    <property type="match status" value="1"/>
</dbReference>
<evidence type="ECO:0000256" key="5">
    <source>
        <dbReference type="SAM" id="MobiDB-lite"/>
    </source>
</evidence>
<accession>A0A382REN6</accession>
<keyword evidence="1" id="KW-0808">Transferase</keyword>
<evidence type="ECO:0000256" key="3">
    <source>
        <dbReference type="ARBA" id="ARBA00022857"/>
    </source>
</evidence>
<dbReference type="Pfam" id="PF01513">
    <property type="entry name" value="NAD_kinase"/>
    <property type="match status" value="1"/>
</dbReference>
<name>A0A382REN6_9ZZZZ</name>
<dbReference type="HAMAP" id="MF_00361">
    <property type="entry name" value="NAD_kinase"/>
    <property type="match status" value="1"/>
</dbReference>
<dbReference type="GO" id="GO:0003951">
    <property type="term" value="F:NAD+ kinase activity"/>
    <property type="evidence" value="ECO:0007669"/>
    <property type="project" value="InterPro"/>
</dbReference>
<dbReference type="Pfam" id="PF20143">
    <property type="entry name" value="NAD_kinase_C"/>
    <property type="match status" value="1"/>
</dbReference>
<keyword evidence="2" id="KW-0418">Kinase</keyword>
<feature type="region of interest" description="Disordered" evidence="5">
    <location>
        <begin position="268"/>
        <end position="292"/>
    </location>
</feature>
<keyword evidence="3" id="KW-0521">NADP</keyword>
<evidence type="ECO:0000256" key="1">
    <source>
        <dbReference type="ARBA" id="ARBA00022679"/>
    </source>
</evidence>
<dbReference type="InterPro" id="IPR002504">
    <property type="entry name" value="NADK"/>
</dbReference>
<dbReference type="InterPro" id="IPR017437">
    <property type="entry name" value="ATP-NAD_kinase_PpnK-typ_C"/>
</dbReference>
<gene>
    <name evidence="6" type="ORF">METZ01_LOCUS349007</name>
</gene>
<organism evidence="6">
    <name type="scientific">marine metagenome</name>
    <dbReference type="NCBI Taxonomy" id="408172"/>
    <lineage>
        <taxon>unclassified sequences</taxon>
        <taxon>metagenomes</taxon>
        <taxon>ecological metagenomes</taxon>
    </lineage>
</organism>
<dbReference type="Gene3D" id="3.40.50.10330">
    <property type="entry name" value="Probable inorganic polyphosphate/atp-NAD kinase, domain 1"/>
    <property type="match status" value="1"/>
</dbReference>
<protein>
    <recommendedName>
        <fullName evidence="7">NAD kinase</fullName>
    </recommendedName>
</protein>
<dbReference type="GO" id="GO:0006741">
    <property type="term" value="P:NADP+ biosynthetic process"/>
    <property type="evidence" value="ECO:0007669"/>
    <property type="project" value="InterPro"/>
</dbReference>
<dbReference type="GO" id="GO:0019674">
    <property type="term" value="P:NAD+ metabolic process"/>
    <property type="evidence" value="ECO:0007669"/>
    <property type="project" value="InterPro"/>
</dbReference>
<keyword evidence="4" id="KW-0520">NAD</keyword>
<evidence type="ECO:0008006" key="7">
    <source>
        <dbReference type="Google" id="ProtNLM"/>
    </source>
</evidence>